<proteinExistence type="predicted"/>
<accession>A0A165Q5Q4</accession>
<dbReference type="Proteomes" id="UP000077266">
    <property type="component" value="Unassembled WGS sequence"/>
</dbReference>
<dbReference type="AlphaFoldDB" id="A0A165Q5Q4"/>
<dbReference type="EMBL" id="KV425885">
    <property type="protein sequence ID" value="KZW03116.1"/>
    <property type="molecule type" value="Genomic_DNA"/>
</dbReference>
<protein>
    <submittedName>
        <fullName evidence="1">Uncharacterized protein</fullName>
    </submittedName>
</protein>
<gene>
    <name evidence="1" type="ORF">EXIGLDRAFT_728629</name>
</gene>
<sequence>MLAEFERHNRYIPSKTEVDDYLAALRDGEGSRPLLAPYPSRLSFFVSQRRMDNREWCVATGDRSGTHRVFKFFSLCFTCCPTLRGSVR</sequence>
<name>A0A165Q5Q4_EXIGL</name>
<reference evidence="1 2" key="1">
    <citation type="journal article" date="2016" name="Mol. Biol. Evol.">
        <title>Comparative Genomics of Early-Diverging Mushroom-Forming Fungi Provides Insights into the Origins of Lignocellulose Decay Capabilities.</title>
        <authorList>
            <person name="Nagy L.G."/>
            <person name="Riley R."/>
            <person name="Tritt A."/>
            <person name="Adam C."/>
            <person name="Daum C."/>
            <person name="Floudas D."/>
            <person name="Sun H."/>
            <person name="Yadav J.S."/>
            <person name="Pangilinan J."/>
            <person name="Larsson K.H."/>
            <person name="Matsuura K."/>
            <person name="Barry K."/>
            <person name="Labutti K."/>
            <person name="Kuo R."/>
            <person name="Ohm R.A."/>
            <person name="Bhattacharya S.S."/>
            <person name="Shirouzu T."/>
            <person name="Yoshinaga Y."/>
            <person name="Martin F.M."/>
            <person name="Grigoriev I.V."/>
            <person name="Hibbett D.S."/>
        </authorList>
    </citation>
    <scope>NUCLEOTIDE SEQUENCE [LARGE SCALE GENOMIC DNA]</scope>
    <source>
        <strain evidence="1 2">HHB12029</strain>
    </source>
</reference>
<evidence type="ECO:0000313" key="2">
    <source>
        <dbReference type="Proteomes" id="UP000077266"/>
    </source>
</evidence>
<evidence type="ECO:0000313" key="1">
    <source>
        <dbReference type="EMBL" id="KZW03116.1"/>
    </source>
</evidence>
<dbReference type="InParanoid" id="A0A165Q5Q4"/>
<organism evidence="1 2">
    <name type="scientific">Exidia glandulosa HHB12029</name>
    <dbReference type="NCBI Taxonomy" id="1314781"/>
    <lineage>
        <taxon>Eukaryota</taxon>
        <taxon>Fungi</taxon>
        <taxon>Dikarya</taxon>
        <taxon>Basidiomycota</taxon>
        <taxon>Agaricomycotina</taxon>
        <taxon>Agaricomycetes</taxon>
        <taxon>Auriculariales</taxon>
        <taxon>Exidiaceae</taxon>
        <taxon>Exidia</taxon>
    </lineage>
</organism>
<keyword evidence="2" id="KW-1185">Reference proteome</keyword>